<dbReference type="PANTHER" id="PTHR16057:SF1">
    <property type="entry name" value="PROTEIN LINES HOMOLOG 1"/>
    <property type="match status" value="1"/>
</dbReference>
<dbReference type="SUPFAM" id="SSF48371">
    <property type="entry name" value="ARM repeat"/>
    <property type="match status" value="1"/>
</dbReference>
<accession>A0AAN8NYX0</accession>
<sequence length="259" mass="29258">MVRRRERFVPPVPKMEEPVKKKPKVNGGEDSDDSEDAGDNDLQILQESLLENCLCSVPELTLYKSFQHQTRSSDVNGQLQSINFSHWDVDRILKFLTCIHVLCEVSIKQNLEGSTCSRISDVCEALIKNEHGLVDQILDCLMHNNQFICYSACKALSSFFIICKSNLHTKWLERIADNALTTPVPRKMSTSLDVVKRVIEWKDNNTHPLEDRGSGSQTLLHPLCNATSLMDTESPDSSEFIPLVVGASLRCYLISYDLD</sequence>
<name>A0AAN8NYX0_POLSC</name>
<dbReference type="Proteomes" id="UP001372834">
    <property type="component" value="Unassembled WGS sequence"/>
</dbReference>
<reference evidence="2 3" key="1">
    <citation type="submission" date="2023-10" db="EMBL/GenBank/DDBJ databases">
        <title>Genomes of two closely related lineages of the louse Polyplax serrata with different host specificities.</title>
        <authorList>
            <person name="Martinu J."/>
            <person name="Tarabai H."/>
            <person name="Stefka J."/>
            <person name="Hypsa V."/>
        </authorList>
    </citation>
    <scope>NUCLEOTIDE SEQUENCE [LARGE SCALE GENOMIC DNA]</scope>
    <source>
        <strain evidence="2">HR10_N</strain>
    </source>
</reference>
<organism evidence="2 3">
    <name type="scientific">Polyplax serrata</name>
    <name type="common">Common mouse louse</name>
    <dbReference type="NCBI Taxonomy" id="468196"/>
    <lineage>
        <taxon>Eukaryota</taxon>
        <taxon>Metazoa</taxon>
        <taxon>Ecdysozoa</taxon>
        <taxon>Arthropoda</taxon>
        <taxon>Hexapoda</taxon>
        <taxon>Insecta</taxon>
        <taxon>Pterygota</taxon>
        <taxon>Neoptera</taxon>
        <taxon>Paraneoptera</taxon>
        <taxon>Psocodea</taxon>
        <taxon>Troctomorpha</taxon>
        <taxon>Phthiraptera</taxon>
        <taxon>Anoplura</taxon>
        <taxon>Polyplacidae</taxon>
        <taxon>Polyplax</taxon>
    </lineage>
</organism>
<proteinExistence type="predicted"/>
<dbReference type="InterPro" id="IPR016024">
    <property type="entry name" value="ARM-type_fold"/>
</dbReference>
<evidence type="ECO:0000313" key="2">
    <source>
        <dbReference type="EMBL" id="KAK6622911.1"/>
    </source>
</evidence>
<evidence type="ECO:0000313" key="3">
    <source>
        <dbReference type="Proteomes" id="UP001372834"/>
    </source>
</evidence>
<gene>
    <name evidence="2" type="ORF">RUM43_008762</name>
</gene>
<dbReference type="AlphaFoldDB" id="A0AAN8NYX0"/>
<dbReference type="PANTHER" id="PTHR16057">
    <property type="entry name" value="WINS1, 2 PROTEIN"/>
    <property type="match status" value="1"/>
</dbReference>
<protein>
    <submittedName>
        <fullName evidence="2">Uncharacterized protein</fullName>
    </submittedName>
</protein>
<dbReference type="EMBL" id="JAWJWE010000038">
    <property type="protein sequence ID" value="KAK6622911.1"/>
    <property type="molecule type" value="Genomic_DNA"/>
</dbReference>
<comment type="caution">
    <text evidence="2">The sequence shown here is derived from an EMBL/GenBank/DDBJ whole genome shotgun (WGS) entry which is preliminary data.</text>
</comment>
<feature type="region of interest" description="Disordered" evidence="1">
    <location>
        <begin position="1"/>
        <end position="38"/>
    </location>
</feature>
<feature type="compositionally biased region" description="Acidic residues" evidence="1">
    <location>
        <begin position="29"/>
        <end position="38"/>
    </location>
</feature>
<evidence type="ECO:0000256" key="1">
    <source>
        <dbReference type="SAM" id="MobiDB-lite"/>
    </source>
</evidence>
<dbReference type="InterPro" id="IPR024875">
    <property type="entry name" value="Protein_Lines"/>
</dbReference>